<dbReference type="PANTHER" id="PTHR35526">
    <property type="entry name" value="ANTI-SIGMA-F FACTOR RSBW-RELATED"/>
    <property type="match status" value="1"/>
</dbReference>
<evidence type="ECO:0000259" key="3">
    <source>
        <dbReference type="Pfam" id="PF14417"/>
    </source>
</evidence>
<dbReference type="Proteomes" id="UP000001918">
    <property type="component" value="Chromosome"/>
</dbReference>
<accession>D1AD82</accession>
<dbReference type="EMBL" id="CP001738">
    <property type="protein sequence ID" value="ACY99391.1"/>
    <property type="molecule type" value="Genomic_DNA"/>
</dbReference>
<dbReference type="InterPro" id="IPR047718">
    <property type="entry name" value="RsbA-like_anti_sig"/>
</dbReference>
<dbReference type="InterPro" id="IPR036890">
    <property type="entry name" value="HATPase_C_sf"/>
</dbReference>
<dbReference type="Pfam" id="PF14417">
    <property type="entry name" value="MEDS"/>
    <property type="match status" value="1"/>
</dbReference>
<gene>
    <name evidence="4" type="ordered locus">Tcur_3862</name>
</gene>
<dbReference type="KEGG" id="tcu:Tcur_3862"/>
<keyword evidence="1 4" id="KW-0723">Serine/threonine-protein kinase</keyword>
<dbReference type="STRING" id="471852.Tcur_3862"/>
<dbReference type="InterPro" id="IPR003594">
    <property type="entry name" value="HATPase_dom"/>
</dbReference>
<dbReference type="Pfam" id="PF13581">
    <property type="entry name" value="HATPase_c_2"/>
    <property type="match status" value="1"/>
</dbReference>
<dbReference type="OrthoDB" id="3748385at2"/>
<feature type="domain" description="Histidine kinase/HSP90-like ATPase" evidence="2">
    <location>
        <begin position="202"/>
        <end position="312"/>
    </location>
</feature>
<sequence>MRSPSPRPADRLEHDVLVYGGLEEYLAATVPHLREGVEAGEVPLVVVPEPRLSALRDALGADGREATFVDADEFYAHPVRALRDYDRILRLHAPRRLRVVGERNWSDDPLETVEWARYESLVNTLFAASGARVICAYDRDAVRPQVLEHALRTHRRLIDGRSERHNDAYPESDYLEPAGFGADGAWSPPPPDAAHLPFGAMEDLQRVRRFVAARASGHGLDEKRIAALETAVTEAATNALKHGAAPRWVRVWRRPGEFVCEVSDHGRWRPGALAGFTPPVSALERGFGLWTVRLLVDVVRLHAGEDGTSVRLLMRR</sequence>
<dbReference type="SUPFAM" id="SSF55874">
    <property type="entry name" value="ATPase domain of HSP90 chaperone/DNA topoisomerase II/histidine kinase"/>
    <property type="match status" value="1"/>
</dbReference>
<reference evidence="4 5" key="1">
    <citation type="journal article" date="2011" name="Stand. Genomic Sci.">
        <title>Complete genome sequence of Thermomonospora curvata type strain (B9).</title>
        <authorList>
            <person name="Chertkov O."/>
            <person name="Sikorski J."/>
            <person name="Nolan M."/>
            <person name="Lapidus A."/>
            <person name="Lucas S."/>
            <person name="Del Rio T.G."/>
            <person name="Tice H."/>
            <person name="Cheng J.F."/>
            <person name="Goodwin L."/>
            <person name="Pitluck S."/>
            <person name="Liolios K."/>
            <person name="Ivanova N."/>
            <person name="Mavromatis K."/>
            <person name="Mikhailova N."/>
            <person name="Ovchinnikova G."/>
            <person name="Pati A."/>
            <person name="Chen A."/>
            <person name="Palaniappan K."/>
            <person name="Djao O.D."/>
            <person name="Land M."/>
            <person name="Hauser L."/>
            <person name="Chang Y.J."/>
            <person name="Jeffries C.D."/>
            <person name="Brettin T."/>
            <person name="Han C."/>
            <person name="Detter J.C."/>
            <person name="Rohde M."/>
            <person name="Goker M."/>
            <person name="Woyke T."/>
            <person name="Bristow J."/>
            <person name="Eisen J.A."/>
            <person name="Markowitz V."/>
            <person name="Hugenholtz P."/>
            <person name="Klenk H.P."/>
            <person name="Kyrpides N.C."/>
        </authorList>
    </citation>
    <scope>NUCLEOTIDE SEQUENCE [LARGE SCALE GENOMIC DNA]</scope>
    <source>
        <strain evidence="5">ATCC 19995 / DSM 43183 / JCM 3096 / KCTC 9072 / NBRC 15933 / NCIMB 10081 / Henssen B9</strain>
    </source>
</reference>
<keyword evidence="4" id="KW-0418">Kinase</keyword>
<dbReference type="GO" id="GO:0004674">
    <property type="term" value="F:protein serine/threonine kinase activity"/>
    <property type="evidence" value="ECO:0007669"/>
    <property type="project" value="UniProtKB-KW"/>
</dbReference>
<evidence type="ECO:0000256" key="1">
    <source>
        <dbReference type="ARBA" id="ARBA00022527"/>
    </source>
</evidence>
<dbReference type="RefSeq" id="WP_012854175.1">
    <property type="nucleotide sequence ID" value="NC_013510.1"/>
</dbReference>
<dbReference type="AlphaFoldDB" id="D1AD82"/>
<dbReference type="PANTHER" id="PTHR35526:SF3">
    <property type="entry name" value="ANTI-SIGMA-F FACTOR RSBW"/>
    <property type="match status" value="1"/>
</dbReference>
<dbReference type="eggNOG" id="COG2172">
    <property type="taxonomic scope" value="Bacteria"/>
</dbReference>
<feature type="domain" description="MEDS" evidence="3">
    <location>
        <begin position="14"/>
        <end position="155"/>
    </location>
</feature>
<dbReference type="InterPro" id="IPR050267">
    <property type="entry name" value="Anti-sigma-factor_SerPK"/>
</dbReference>
<keyword evidence="4" id="KW-0808">Transferase</keyword>
<keyword evidence="5" id="KW-1185">Reference proteome</keyword>
<proteinExistence type="predicted"/>
<dbReference type="HOGENOM" id="CLU_072253_0_0_11"/>
<organism evidence="4 5">
    <name type="scientific">Thermomonospora curvata (strain ATCC 19995 / DSM 43183 / JCM 3096 / KCTC 9072 / NBRC 15933 / NCIMB 10081 / Henssen B9)</name>
    <dbReference type="NCBI Taxonomy" id="471852"/>
    <lineage>
        <taxon>Bacteria</taxon>
        <taxon>Bacillati</taxon>
        <taxon>Actinomycetota</taxon>
        <taxon>Actinomycetes</taxon>
        <taxon>Streptosporangiales</taxon>
        <taxon>Thermomonosporaceae</taxon>
        <taxon>Thermomonospora</taxon>
    </lineage>
</organism>
<dbReference type="InterPro" id="IPR025847">
    <property type="entry name" value="MEDS_domain"/>
</dbReference>
<evidence type="ECO:0000313" key="5">
    <source>
        <dbReference type="Proteomes" id="UP000001918"/>
    </source>
</evidence>
<dbReference type="NCBIfam" id="NF041045">
    <property type="entry name" value="RsbA_anti_sig"/>
    <property type="match status" value="1"/>
</dbReference>
<name>D1AD82_THECD</name>
<evidence type="ECO:0000313" key="4">
    <source>
        <dbReference type="EMBL" id="ACY99391.1"/>
    </source>
</evidence>
<evidence type="ECO:0000259" key="2">
    <source>
        <dbReference type="Pfam" id="PF13581"/>
    </source>
</evidence>
<protein>
    <submittedName>
        <fullName evidence="4">Putative anti-sigma regulatory factor, serine/threonine protein kinase</fullName>
    </submittedName>
</protein>
<dbReference type="CDD" id="cd16936">
    <property type="entry name" value="HATPase_RsbW-like"/>
    <property type="match status" value="1"/>
</dbReference>
<dbReference type="Gene3D" id="3.30.565.10">
    <property type="entry name" value="Histidine kinase-like ATPase, C-terminal domain"/>
    <property type="match status" value="1"/>
</dbReference>